<reference evidence="2" key="1">
    <citation type="submission" date="2017-06" db="EMBL/GenBank/DDBJ databases">
        <authorList>
            <person name="Cremers G."/>
        </authorList>
    </citation>
    <scope>NUCLEOTIDE SEQUENCE [LARGE SCALE GENOMIC DNA]</scope>
</reference>
<evidence type="ECO:0000313" key="1">
    <source>
        <dbReference type="EMBL" id="SNQ60980.1"/>
    </source>
</evidence>
<dbReference type="EMBL" id="FZMP01000132">
    <property type="protein sequence ID" value="SNQ60980.1"/>
    <property type="molecule type" value="Genomic_DNA"/>
</dbReference>
<proteinExistence type="predicted"/>
<dbReference type="AlphaFoldDB" id="A0A284VNX1"/>
<protein>
    <submittedName>
        <fullName evidence="1">Uncharacterized protein</fullName>
    </submittedName>
</protein>
<name>A0A284VNX1_9EURY</name>
<accession>A0A284VNX1</accession>
<evidence type="ECO:0000313" key="2">
    <source>
        <dbReference type="Proteomes" id="UP000218615"/>
    </source>
</evidence>
<organism evidence="1 2">
    <name type="scientific">Candidatus Methanoperedens nitratireducens</name>
    <dbReference type="NCBI Taxonomy" id="1392998"/>
    <lineage>
        <taxon>Archaea</taxon>
        <taxon>Methanobacteriati</taxon>
        <taxon>Methanobacteriota</taxon>
        <taxon>Stenosarchaea group</taxon>
        <taxon>Methanomicrobia</taxon>
        <taxon>Methanosarcinales</taxon>
        <taxon>ANME-2 cluster</taxon>
        <taxon>Candidatus Methanoperedentaceae</taxon>
        <taxon>Candidatus Methanoperedens</taxon>
    </lineage>
</organism>
<dbReference type="Proteomes" id="UP000218615">
    <property type="component" value="Unassembled WGS sequence"/>
</dbReference>
<keyword evidence="2" id="KW-1185">Reference proteome</keyword>
<sequence length="211" mass="23660">MTAKRKLEVYVEMRQKDANVGEILQRYGLHLNDLRRIETLVEQAALTALKRSRRGPGADPQEDREYAELVAELAQKQNALVELTIEYTLLKKASARVGGVPQCLHLYGERRKALIKAIEDAIAAGLTERAACATVELVERRLRRWRAQAQAGDYARHAKSVTVRPVNALTPGEWEGILAARDKIKVKTFAAWRAYHTAARGQHKVVEADIS</sequence>
<gene>
    <name evidence="1" type="ORF">MNV_2170005</name>
</gene>